<sequence>MKTDAELVKLCQRRDAHAWQTLIERHQRWTFNLAYQFAGEYEAARDLAQDIFVRVYESLDSYDGSKTFKTWFVSIARNLCIDDYRKRKRRQALEPITKADLPGPYATEEPADVRIEKEERSEVLLAALEQLGSISRDTIVLRDFQGMSHEEMAALDGVAIGTVKSRISRARTDLARAVLKLERGEKRQVRHGMS</sequence>
<dbReference type="InterPro" id="IPR013325">
    <property type="entry name" value="RNA_pol_sigma_r2"/>
</dbReference>
<proteinExistence type="inferred from homology"/>
<dbReference type="SUPFAM" id="SSF88946">
    <property type="entry name" value="Sigma2 domain of RNA polymerase sigma factors"/>
    <property type="match status" value="1"/>
</dbReference>
<keyword evidence="2" id="KW-0805">Transcription regulation</keyword>
<dbReference type="InterPro" id="IPR013324">
    <property type="entry name" value="RNA_pol_sigma_r3/r4-like"/>
</dbReference>
<evidence type="ECO:0000256" key="4">
    <source>
        <dbReference type="ARBA" id="ARBA00023125"/>
    </source>
</evidence>
<name>A0A956NDW7_UNCEI</name>
<dbReference type="Proteomes" id="UP000739538">
    <property type="component" value="Unassembled WGS sequence"/>
</dbReference>
<keyword evidence="4" id="KW-0238">DNA-binding</keyword>
<evidence type="ECO:0000313" key="9">
    <source>
        <dbReference type="Proteomes" id="UP000739538"/>
    </source>
</evidence>
<dbReference type="GO" id="GO:0016987">
    <property type="term" value="F:sigma factor activity"/>
    <property type="evidence" value="ECO:0007669"/>
    <property type="project" value="UniProtKB-KW"/>
</dbReference>
<evidence type="ECO:0000256" key="5">
    <source>
        <dbReference type="ARBA" id="ARBA00023163"/>
    </source>
</evidence>
<evidence type="ECO:0000256" key="1">
    <source>
        <dbReference type="ARBA" id="ARBA00010641"/>
    </source>
</evidence>
<dbReference type="SUPFAM" id="SSF88659">
    <property type="entry name" value="Sigma3 and sigma4 domains of RNA polymerase sigma factors"/>
    <property type="match status" value="1"/>
</dbReference>
<dbReference type="InterPro" id="IPR014284">
    <property type="entry name" value="RNA_pol_sigma-70_dom"/>
</dbReference>
<feature type="domain" description="RNA polymerase sigma-70 region 2" evidence="6">
    <location>
        <begin position="22"/>
        <end position="90"/>
    </location>
</feature>
<gene>
    <name evidence="8" type="ORF">KDA27_15345</name>
</gene>
<dbReference type="InterPro" id="IPR039425">
    <property type="entry name" value="RNA_pol_sigma-70-like"/>
</dbReference>
<evidence type="ECO:0000259" key="6">
    <source>
        <dbReference type="Pfam" id="PF04542"/>
    </source>
</evidence>
<dbReference type="CDD" id="cd06171">
    <property type="entry name" value="Sigma70_r4"/>
    <property type="match status" value="1"/>
</dbReference>
<dbReference type="InterPro" id="IPR036388">
    <property type="entry name" value="WH-like_DNA-bd_sf"/>
</dbReference>
<evidence type="ECO:0000313" key="8">
    <source>
        <dbReference type="EMBL" id="MCA9757179.1"/>
    </source>
</evidence>
<feature type="domain" description="RNA polymerase sigma factor 70 region 4 type 2" evidence="7">
    <location>
        <begin position="122"/>
        <end position="174"/>
    </location>
</feature>
<organism evidence="8 9">
    <name type="scientific">Eiseniibacteriota bacterium</name>
    <dbReference type="NCBI Taxonomy" id="2212470"/>
    <lineage>
        <taxon>Bacteria</taxon>
        <taxon>Candidatus Eiseniibacteriota</taxon>
    </lineage>
</organism>
<evidence type="ECO:0000256" key="2">
    <source>
        <dbReference type="ARBA" id="ARBA00023015"/>
    </source>
</evidence>
<dbReference type="AlphaFoldDB" id="A0A956NDW7"/>
<dbReference type="GO" id="GO:0006352">
    <property type="term" value="P:DNA-templated transcription initiation"/>
    <property type="evidence" value="ECO:0007669"/>
    <property type="project" value="InterPro"/>
</dbReference>
<evidence type="ECO:0000256" key="3">
    <source>
        <dbReference type="ARBA" id="ARBA00023082"/>
    </source>
</evidence>
<dbReference type="Pfam" id="PF04542">
    <property type="entry name" value="Sigma70_r2"/>
    <property type="match status" value="1"/>
</dbReference>
<dbReference type="PANTHER" id="PTHR43133">
    <property type="entry name" value="RNA POLYMERASE ECF-TYPE SIGMA FACTO"/>
    <property type="match status" value="1"/>
</dbReference>
<reference evidence="8" key="1">
    <citation type="submission" date="2020-04" db="EMBL/GenBank/DDBJ databases">
        <authorList>
            <person name="Zhang T."/>
        </authorList>
    </citation>
    <scope>NUCLEOTIDE SEQUENCE</scope>
    <source>
        <strain evidence="8">HKST-UBA02</strain>
    </source>
</reference>
<keyword evidence="3" id="KW-0731">Sigma factor</keyword>
<dbReference type="Gene3D" id="1.10.10.10">
    <property type="entry name" value="Winged helix-like DNA-binding domain superfamily/Winged helix DNA-binding domain"/>
    <property type="match status" value="1"/>
</dbReference>
<dbReference type="PANTHER" id="PTHR43133:SF8">
    <property type="entry name" value="RNA POLYMERASE SIGMA FACTOR HI_1459-RELATED"/>
    <property type="match status" value="1"/>
</dbReference>
<accession>A0A956NDW7</accession>
<evidence type="ECO:0000259" key="7">
    <source>
        <dbReference type="Pfam" id="PF08281"/>
    </source>
</evidence>
<dbReference type="InterPro" id="IPR007627">
    <property type="entry name" value="RNA_pol_sigma70_r2"/>
</dbReference>
<dbReference type="Pfam" id="PF08281">
    <property type="entry name" value="Sigma70_r4_2"/>
    <property type="match status" value="1"/>
</dbReference>
<dbReference type="NCBIfam" id="TIGR02937">
    <property type="entry name" value="sigma70-ECF"/>
    <property type="match status" value="1"/>
</dbReference>
<dbReference type="GO" id="GO:0003677">
    <property type="term" value="F:DNA binding"/>
    <property type="evidence" value="ECO:0007669"/>
    <property type="project" value="UniProtKB-KW"/>
</dbReference>
<reference evidence="8" key="2">
    <citation type="journal article" date="2021" name="Microbiome">
        <title>Successional dynamics and alternative stable states in a saline activated sludge microbial community over 9 years.</title>
        <authorList>
            <person name="Wang Y."/>
            <person name="Ye J."/>
            <person name="Ju F."/>
            <person name="Liu L."/>
            <person name="Boyd J.A."/>
            <person name="Deng Y."/>
            <person name="Parks D.H."/>
            <person name="Jiang X."/>
            <person name="Yin X."/>
            <person name="Woodcroft B.J."/>
            <person name="Tyson G.W."/>
            <person name="Hugenholtz P."/>
            <person name="Polz M.F."/>
            <person name="Zhang T."/>
        </authorList>
    </citation>
    <scope>NUCLEOTIDE SEQUENCE</scope>
    <source>
        <strain evidence="8">HKST-UBA02</strain>
    </source>
</reference>
<comment type="caution">
    <text evidence="8">The sequence shown here is derived from an EMBL/GenBank/DDBJ whole genome shotgun (WGS) entry which is preliminary data.</text>
</comment>
<comment type="similarity">
    <text evidence="1">Belongs to the sigma-70 factor family. ECF subfamily.</text>
</comment>
<dbReference type="EMBL" id="JAGQHS010000086">
    <property type="protein sequence ID" value="MCA9757179.1"/>
    <property type="molecule type" value="Genomic_DNA"/>
</dbReference>
<protein>
    <submittedName>
        <fullName evidence="8">RNA polymerase sigma factor</fullName>
    </submittedName>
</protein>
<dbReference type="InterPro" id="IPR013249">
    <property type="entry name" value="RNA_pol_sigma70_r4_t2"/>
</dbReference>
<keyword evidence="5" id="KW-0804">Transcription</keyword>
<dbReference type="Gene3D" id="1.10.1740.10">
    <property type="match status" value="1"/>
</dbReference>